<feature type="transmembrane region" description="Helical" evidence="7">
    <location>
        <begin position="360"/>
        <end position="378"/>
    </location>
</feature>
<dbReference type="InterPro" id="IPR020846">
    <property type="entry name" value="MFS_dom"/>
</dbReference>
<dbReference type="InterPro" id="IPR005828">
    <property type="entry name" value="MFS_sugar_transport-like"/>
</dbReference>
<evidence type="ECO:0000256" key="2">
    <source>
        <dbReference type="ARBA" id="ARBA00022448"/>
    </source>
</evidence>
<evidence type="ECO:0000259" key="8">
    <source>
        <dbReference type="PROSITE" id="PS50850"/>
    </source>
</evidence>
<dbReference type="PROSITE" id="PS50850">
    <property type="entry name" value="MFS"/>
    <property type="match status" value="1"/>
</dbReference>
<dbReference type="PROSITE" id="PS00216">
    <property type="entry name" value="SUGAR_TRANSPORT_1"/>
    <property type="match status" value="1"/>
</dbReference>
<dbReference type="PANTHER" id="PTHR23503">
    <property type="entry name" value="SOLUTE CARRIER FAMILY 2"/>
    <property type="match status" value="1"/>
</dbReference>
<feature type="transmembrane region" description="Helical" evidence="7">
    <location>
        <begin position="333"/>
        <end position="353"/>
    </location>
</feature>
<feature type="transmembrane region" description="Helical" evidence="7">
    <location>
        <begin position="153"/>
        <end position="174"/>
    </location>
</feature>
<dbReference type="AlphaFoldDB" id="A0A0C9QL42"/>
<dbReference type="InterPro" id="IPR005829">
    <property type="entry name" value="Sugar_transporter_CS"/>
</dbReference>
<dbReference type="NCBIfam" id="TIGR00879">
    <property type="entry name" value="SP"/>
    <property type="match status" value="1"/>
</dbReference>
<comment type="subcellular location">
    <subcellularLocation>
        <location evidence="1">Membrane</location>
        <topology evidence="1">Multi-pass membrane protein</topology>
    </subcellularLocation>
</comment>
<protein>
    <submittedName>
        <fullName evidence="9">TSA: Wollemia nobilis Ref_Wollemi_Transcript_28841_2377 transcribed RNA sequence</fullName>
    </submittedName>
</protein>
<dbReference type="InterPro" id="IPR045263">
    <property type="entry name" value="GLUT"/>
</dbReference>
<dbReference type="EMBL" id="GCHU01028622">
    <property type="protein sequence ID" value="JAG85340.1"/>
    <property type="molecule type" value="Transcribed_RNA"/>
</dbReference>
<dbReference type="GO" id="GO:0016020">
    <property type="term" value="C:membrane"/>
    <property type="evidence" value="ECO:0007669"/>
    <property type="project" value="UniProtKB-SubCell"/>
</dbReference>
<evidence type="ECO:0000256" key="4">
    <source>
        <dbReference type="ARBA" id="ARBA00022989"/>
    </source>
</evidence>
<sequence length="497" mass="53706">MRGRSAVMGETTVRYKRLPSREPIDRPDQEVGLPVSAYSQMDVDMDQEPPNPSWKLSLPHVCVAIIGAFLFGYHLAVVNAPLEYIAFDLGFSGNPLAEGLLVSMCLVGAFFGCSISGWIADGLGRRRAFQASAVPMILGALFSAMSTNSHAMFLGRLIVGFGMGIVGPVTSLYITEISPAHVRGTYGSLIQIATCLGILGALFIGIPAKSIPGWWRACFWISSIPAALLALGMELCAESPQWLAKQSKWAEAEYEYERLWGGANVKFAMAEISRLDKGDEIEHITFMDLLSKRYWKVVSTGAALFALQQLSGINSVFYFSSTIFKSAGIHPDLANVCVGIANLTASIIATFLMDKLGRKSLLVLSFFGMGVAMAAQTAGASLSGSSFGRVVISVGGTLLFVFMFAIGAGPVPGLLLPEMFNSRIRAKAMAFCMCVHWVVNCFVGLMFLELLKQLGAQVLYTFFGFMCMSAVVFISRNVMETKGKSLEEIEIALLSGQ</sequence>
<dbReference type="Gene3D" id="1.20.1250.20">
    <property type="entry name" value="MFS general substrate transporter like domains"/>
    <property type="match status" value="1"/>
</dbReference>
<keyword evidence="2 6" id="KW-0813">Transport</keyword>
<keyword evidence="4 7" id="KW-1133">Transmembrane helix</keyword>
<dbReference type="SUPFAM" id="SSF103473">
    <property type="entry name" value="MFS general substrate transporter"/>
    <property type="match status" value="1"/>
</dbReference>
<name>A0A0C9QL42_9CONI</name>
<dbReference type="CDD" id="cd17315">
    <property type="entry name" value="MFS_GLUT_like"/>
    <property type="match status" value="1"/>
</dbReference>
<comment type="similarity">
    <text evidence="6">Belongs to the major facilitator superfamily. Sugar transporter (TC 2.A.1.1) family.</text>
</comment>
<evidence type="ECO:0000313" key="9">
    <source>
        <dbReference type="EMBL" id="JAG85340.1"/>
    </source>
</evidence>
<evidence type="ECO:0000256" key="3">
    <source>
        <dbReference type="ARBA" id="ARBA00022692"/>
    </source>
</evidence>
<feature type="transmembrane region" description="Helical" evidence="7">
    <location>
        <begin position="100"/>
        <end position="120"/>
    </location>
</feature>
<dbReference type="InterPro" id="IPR003663">
    <property type="entry name" value="Sugar/inositol_transpt"/>
</dbReference>
<evidence type="ECO:0000256" key="6">
    <source>
        <dbReference type="RuleBase" id="RU003346"/>
    </source>
</evidence>
<feature type="transmembrane region" description="Helical" evidence="7">
    <location>
        <begin position="428"/>
        <end position="448"/>
    </location>
</feature>
<feature type="transmembrane region" description="Helical" evidence="7">
    <location>
        <begin position="454"/>
        <end position="474"/>
    </location>
</feature>
<dbReference type="PRINTS" id="PR00171">
    <property type="entry name" value="SUGRTRNSPORT"/>
</dbReference>
<dbReference type="Pfam" id="PF00083">
    <property type="entry name" value="Sugar_tr"/>
    <property type="match status" value="1"/>
</dbReference>
<keyword evidence="3 7" id="KW-0812">Transmembrane</keyword>
<feature type="transmembrane region" description="Helical" evidence="7">
    <location>
        <begin position="390"/>
        <end position="416"/>
    </location>
</feature>
<dbReference type="PANTHER" id="PTHR23503:SF8">
    <property type="entry name" value="FACILITATED GLUCOSE TRANSPORTER PROTEIN 1"/>
    <property type="match status" value="1"/>
</dbReference>
<proteinExistence type="inferred from homology"/>
<feature type="domain" description="Major facilitator superfamily (MFS) profile" evidence="8">
    <location>
        <begin position="60"/>
        <end position="482"/>
    </location>
</feature>
<feature type="transmembrane region" description="Helical" evidence="7">
    <location>
        <begin position="186"/>
        <end position="208"/>
    </location>
</feature>
<evidence type="ECO:0000256" key="7">
    <source>
        <dbReference type="SAM" id="Phobius"/>
    </source>
</evidence>
<evidence type="ECO:0000256" key="5">
    <source>
        <dbReference type="ARBA" id="ARBA00023136"/>
    </source>
</evidence>
<accession>A0A0C9QL42</accession>
<evidence type="ECO:0000256" key="1">
    <source>
        <dbReference type="ARBA" id="ARBA00004141"/>
    </source>
</evidence>
<feature type="transmembrane region" description="Helical" evidence="7">
    <location>
        <begin position="61"/>
        <end position="80"/>
    </location>
</feature>
<feature type="transmembrane region" description="Helical" evidence="7">
    <location>
        <begin position="297"/>
        <end position="321"/>
    </location>
</feature>
<dbReference type="InterPro" id="IPR036259">
    <property type="entry name" value="MFS_trans_sf"/>
</dbReference>
<reference evidence="9" key="1">
    <citation type="submission" date="2015-02" db="EMBL/GenBank/DDBJ databases">
        <title>A transcriptome of Wollemia nobilis - a relic of Gondwana.</title>
        <authorList>
            <person name="Chia J.Y."/>
            <person name="Leong Y.S."/>
            <person name="Abdul Karim S."/>
            <person name="Wan Azmi N."/>
            <person name="Hercus R."/>
            <person name="Croft L."/>
        </authorList>
    </citation>
    <scope>NUCLEOTIDE SEQUENCE</scope>
    <source>
        <strain evidence="9">MaeBrown</strain>
        <tissue evidence="9">Leaf</tissue>
    </source>
</reference>
<dbReference type="PROSITE" id="PS00217">
    <property type="entry name" value="SUGAR_TRANSPORT_2"/>
    <property type="match status" value="1"/>
</dbReference>
<organism evidence="9">
    <name type="scientific">Wollemia nobilis</name>
    <dbReference type="NCBI Taxonomy" id="56998"/>
    <lineage>
        <taxon>Eukaryota</taxon>
        <taxon>Viridiplantae</taxon>
        <taxon>Streptophyta</taxon>
        <taxon>Embryophyta</taxon>
        <taxon>Tracheophyta</taxon>
        <taxon>Spermatophyta</taxon>
        <taxon>Pinopsida</taxon>
        <taxon>Pinidae</taxon>
        <taxon>Conifers II</taxon>
        <taxon>Araucariales</taxon>
        <taxon>Araucariaceae</taxon>
        <taxon>Wollemia</taxon>
    </lineage>
</organism>
<dbReference type="GO" id="GO:0015149">
    <property type="term" value="F:hexose transmembrane transporter activity"/>
    <property type="evidence" value="ECO:0007669"/>
    <property type="project" value="TreeGrafter"/>
</dbReference>
<keyword evidence="5 7" id="KW-0472">Membrane</keyword>